<protein>
    <submittedName>
        <fullName evidence="1">Uncharacterized protein</fullName>
    </submittedName>
</protein>
<name>A0A8S1IWZ7_9CHLO</name>
<evidence type="ECO:0000313" key="2">
    <source>
        <dbReference type="Proteomes" id="UP000708148"/>
    </source>
</evidence>
<proteinExistence type="predicted"/>
<comment type="caution">
    <text evidence="1">The sequence shown here is derived from an EMBL/GenBank/DDBJ whole genome shotgun (WGS) entry which is preliminary data.</text>
</comment>
<dbReference type="Proteomes" id="UP000708148">
    <property type="component" value="Unassembled WGS sequence"/>
</dbReference>
<sequence>MLAPRPVKVPSAWPEVDKHGPIDLRTAEDLVGVAGCSPGEASLSVRRREATGCTIPMPWTVHIEGGQEDEMVKPLAPSSSVGSGMSSKDKVDSGVEMLVLVRKNRSIGPVEADVLDSAKQAGGLATITDVSEDEGKAEEPPALDSFSFAPFEQESPITESAFTNGPSFQICAGSPLESPSEKDWRMGGAAVRGASHHDGPMGHDRWPSICSVGSGCSCPLCNMSRGLGSHSKLRLSQTEFQECSQAEDFLNQFRMEAPIKRTLTETETQSSTGSLNLRRDKTVKMRGCVDFGAHCFPSMSASSWLS</sequence>
<reference evidence="1" key="1">
    <citation type="submission" date="2020-12" db="EMBL/GenBank/DDBJ databases">
        <authorList>
            <person name="Iha C."/>
        </authorList>
    </citation>
    <scope>NUCLEOTIDE SEQUENCE</scope>
</reference>
<dbReference type="AlphaFoldDB" id="A0A8S1IWZ7"/>
<keyword evidence="2" id="KW-1185">Reference proteome</keyword>
<gene>
    <name evidence="1" type="ORF">OSTQU699_LOCUS3767</name>
</gene>
<evidence type="ECO:0000313" key="1">
    <source>
        <dbReference type="EMBL" id="CAD7698406.1"/>
    </source>
</evidence>
<dbReference type="EMBL" id="CAJHUC010000822">
    <property type="protein sequence ID" value="CAD7698406.1"/>
    <property type="molecule type" value="Genomic_DNA"/>
</dbReference>
<organism evidence="1 2">
    <name type="scientific">Ostreobium quekettii</name>
    <dbReference type="NCBI Taxonomy" id="121088"/>
    <lineage>
        <taxon>Eukaryota</taxon>
        <taxon>Viridiplantae</taxon>
        <taxon>Chlorophyta</taxon>
        <taxon>core chlorophytes</taxon>
        <taxon>Ulvophyceae</taxon>
        <taxon>TCBD clade</taxon>
        <taxon>Bryopsidales</taxon>
        <taxon>Ostreobineae</taxon>
        <taxon>Ostreobiaceae</taxon>
        <taxon>Ostreobium</taxon>
    </lineage>
</organism>
<accession>A0A8S1IWZ7</accession>